<evidence type="ECO:0000256" key="4">
    <source>
        <dbReference type="ARBA" id="ARBA00023136"/>
    </source>
</evidence>
<name>A0ABW8Q6G7_9NEIS</name>
<feature type="transmembrane region" description="Helical" evidence="5">
    <location>
        <begin position="175"/>
        <end position="194"/>
    </location>
</feature>
<dbReference type="Proteomes" id="UP001621964">
    <property type="component" value="Unassembled WGS sequence"/>
</dbReference>
<keyword evidence="3 5" id="KW-1133">Transmembrane helix</keyword>
<dbReference type="EMBL" id="JBJGEB010000034">
    <property type="protein sequence ID" value="MFK7643183.1"/>
    <property type="molecule type" value="Genomic_DNA"/>
</dbReference>
<feature type="transmembrane region" description="Helical" evidence="5">
    <location>
        <begin position="121"/>
        <end position="139"/>
    </location>
</feature>
<reference evidence="6 7" key="1">
    <citation type="submission" date="2024-11" db="EMBL/GenBank/DDBJ databases">
        <authorList>
            <person name="Mikucki A.G."/>
            <person name="Kahler C.M."/>
        </authorList>
    </citation>
    <scope>NUCLEOTIDE SEQUENCE [LARGE SCALE GENOMIC DNA]</scope>
    <source>
        <strain evidence="6 7">EXNM717</strain>
    </source>
</reference>
<keyword evidence="7" id="KW-1185">Reference proteome</keyword>
<feature type="transmembrane region" description="Helical" evidence="5">
    <location>
        <begin position="67"/>
        <end position="85"/>
    </location>
</feature>
<feature type="transmembrane region" description="Helical" evidence="5">
    <location>
        <begin position="31"/>
        <end position="55"/>
    </location>
</feature>
<dbReference type="Pfam" id="PF04610">
    <property type="entry name" value="TrbL"/>
    <property type="match status" value="1"/>
</dbReference>
<evidence type="ECO:0000256" key="3">
    <source>
        <dbReference type="ARBA" id="ARBA00022989"/>
    </source>
</evidence>
<keyword evidence="4 5" id="KW-0472">Membrane</keyword>
<feature type="transmembrane region" description="Helical" evidence="5">
    <location>
        <begin position="151"/>
        <end position="169"/>
    </location>
</feature>
<comment type="subcellular location">
    <subcellularLocation>
        <location evidence="1">Membrane</location>
        <topology evidence="1">Multi-pass membrane protein</topology>
    </subcellularLocation>
</comment>
<comment type="caution">
    <text evidence="6">The sequence shown here is derived from an EMBL/GenBank/DDBJ whole genome shotgun (WGS) entry which is preliminary data.</text>
</comment>
<evidence type="ECO:0000256" key="1">
    <source>
        <dbReference type="ARBA" id="ARBA00004141"/>
    </source>
</evidence>
<feature type="transmembrane region" description="Helical" evidence="5">
    <location>
        <begin position="206"/>
        <end position="232"/>
    </location>
</feature>
<dbReference type="RefSeq" id="WP_405387332.1">
    <property type="nucleotide sequence ID" value="NZ_JBJGEB010000034.1"/>
</dbReference>
<protein>
    <submittedName>
        <fullName evidence="6">Type IV secretion system protein</fullName>
    </submittedName>
</protein>
<feature type="non-terminal residue" evidence="6">
    <location>
        <position position="274"/>
    </location>
</feature>
<accession>A0ABW8Q6G7</accession>
<proteinExistence type="predicted"/>
<evidence type="ECO:0000313" key="6">
    <source>
        <dbReference type="EMBL" id="MFK7643183.1"/>
    </source>
</evidence>
<sequence>MGNTENLGFFILIKTYVEILIMKFGDRGLSALSTVLIPSLMSMVTVWLMFEGYRILNGQSREPLNMFLWRGAKMVVIITVASWIMNNPTGLRDWISEHIKNPIASVIVDGEYASPEAMVDSSLLLMHLIMGAFGSLQAATSNDNGSAFSNFIMASGVAQGAPAVVAGALLLLNEIALSLAILTAPAFILCLLYDPTKQYFQGWLKFFLGSLLTMAVLSVMVTIGLKVMLVYATKVLGEYGVGAAVAGSASQDRPGIAQITIMQGGLGLMMSTLM</sequence>
<organism evidence="6 7">
    <name type="scientific">Neisseria oralis</name>
    <dbReference type="NCBI Taxonomy" id="1107316"/>
    <lineage>
        <taxon>Bacteria</taxon>
        <taxon>Pseudomonadati</taxon>
        <taxon>Pseudomonadota</taxon>
        <taxon>Betaproteobacteria</taxon>
        <taxon>Neisseriales</taxon>
        <taxon>Neisseriaceae</taxon>
        <taxon>Neisseria</taxon>
    </lineage>
</organism>
<evidence type="ECO:0000313" key="7">
    <source>
        <dbReference type="Proteomes" id="UP001621964"/>
    </source>
</evidence>
<keyword evidence="2 5" id="KW-0812">Transmembrane</keyword>
<evidence type="ECO:0000256" key="2">
    <source>
        <dbReference type="ARBA" id="ARBA00022692"/>
    </source>
</evidence>
<gene>
    <name evidence="6" type="ORF">ACI43T_11965</name>
</gene>
<evidence type="ECO:0000256" key="5">
    <source>
        <dbReference type="SAM" id="Phobius"/>
    </source>
</evidence>
<dbReference type="InterPro" id="IPR007688">
    <property type="entry name" value="Conjugal_tfr_TrbL/VirB6"/>
</dbReference>